<feature type="domain" description="NlpC/P60" evidence="5">
    <location>
        <begin position="157"/>
        <end position="281"/>
    </location>
</feature>
<evidence type="ECO:0000256" key="2">
    <source>
        <dbReference type="ARBA" id="ARBA00022670"/>
    </source>
</evidence>
<protein>
    <submittedName>
        <fullName evidence="6">NlpC/P60 family protein</fullName>
    </submittedName>
</protein>
<dbReference type="PROSITE" id="PS51935">
    <property type="entry name" value="NLPC_P60"/>
    <property type="match status" value="1"/>
</dbReference>
<comment type="caution">
    <text evidence="6">The sequence shown here is derived from an EMBL/GenBank/DDBJ whole genome shotgun (WGS) entry which is preliminary data.</text>
</comment>
<accession>A0ABV9Z0B5</accession>
<dbReference type="Gene3D" id="2.30.30.40">
    <property type="entry name" value="SH3 Domains"/>
    <property type="match status" value="1"/>
</dbReference>
<keyword evidence="4" id="KW-0788">Thiol protease</keyword>
<dbReference type="EMBL" id="JBHSJF010000005">
    <property type="protein sequence ID" value="MFC5067513.1"/>
    <property type="molecule type" value="Genomic_DNA"/>
</dbReference>
<dbReference type="PANTHER" id="PTHR47359">
    <property type="entry name" value="PEPTIDOGLYCAN DL-ENDOPEPTIDASE CWLO"/>
    <property type="match status" value="1"/>
</dbReference>
<dbReference type="RefSeq" id="WP_114957003.1">
    <property type="nucleotide sequence ID" value="NZ_JBHSJF010000005.1"/>
</dbReference>
<dbReference type="InterPro" id="IPR038765">
    <property type="entry name" value="Papain-like_cys_pep_sf"/>
</dbReference>
<sequence>MTDLDPRLTPARGDLAAEYLRGTIEAENYVPALSMRIAVGSAPLRAEARPDAAQLTEAIFGEPVAVYDLDEGWAWVQLESDRYVGWLPEWALGPVAGEPTHRVSALRTFIFPGASIKQPPEEALTLGSHVIVEREEGMFAVLATGGYVPRQHLAPLAADEDDYVSVAERFVGAPYLWGGKTSLGLDCSGLVQVAFDAAGLDAPRDSDMQEAGIGNPVAFDGAGDLQRGDLIFWKGHVAIARGDGTIIHANAHHMAVAIEDAAGAIARIAEAGSSITSVRRL</sequence>
<evidence type="ECO:0000313" key="6">
    <source>
        <dbReference type="EMBL" id="MFC5067513.1"/>
    </source>
</evidence>
<dbReference type="InterPro" id="IPR000064">
    <property type="entry name" value="NLP_P60_dom"/>
</dbReference>
<dbReference type="SUPFAM" id="SSF54001">
    <property type="entry name" value="Cysteine proteinases"/>
    <property type="match status" value="1"/>
</dbReference>
<dbReference type="InterPro" id="IPR051794">
    <property type="entry name" value="PG_Endopeptidase_C40"/>
</dbReference>
<dbReference type="PANTHER" id="PTHR47359:SF3">
    <property type="entry name" value="NLP_P60 DOMAIN-CONTAINING PROTEIN-RELATED"/>
    <property type="match status" value="1"/>
</dbReference>
<dbReference type="Pfam" id="PF00877">
    <property type="entry name" value="NLPC_P60"/>
    <property type="match status" value="1"/>
</dbReference>
<dbReference type="Pfam" id="PF18348">
    <property type="entry name" value="SH3_16"/>
    <property type="match status" value="1"/>
</dbReference>
<dbReference type="InterPro" id="IPR041382">
    <property type="entry name" value="SH3_16"/>
</dbReference>
<keyword evidence="3" id="KW-0378">Hydrolase</keyword>
<evidence type="ECO:0000256" key="3">
    <source>
        <dbReference type="ARBA" id="ARBA00022801"/>
    </source>
</evidence>
<keyword evidence="2" id="KW-0645">Protease</keyword>
<comment type="similarity">
    <text evidence="1">Belongs to the peptidase C40 family.</text>
</comment>
<evidence type="ECO:0000313" key="7">
    <source>
        <dbReference type="Proteomes" id="UP001595796"/>
    </source>
</evidence>
<dbReference type="Proteomes" id="UP001595796">
    <property type="component" value="Unassembled WGS sequence"/>
</dbReference>
<evidence type="ECO:0000256" key="1">
    <source>
        <dbReference type="ARBA" id="ARBA00007074"/>
    </source>
</evidence>
<evidence type="ECO:0000259" key="5">
    <source>
        <dbReference type="PROSITE" id="PS51935"/>
    </source>
</evidence>
<evidence type="ECO:0000256" key="4">
    <source>
        <dbReference type="ARBA" id="ARBA00022807"/>
    </source>
</evidence>
<gene>
    <name evidence="6" type="ORF">ACFPFW_05730</name>
</gene>
<reference evidence="7" key="1">
    <citation type="journal article" date="2019" name="Int. J. Syst. Evol. Microbiol.">
        <title>The Global Catalogue of Microorganisms (GCM) 10K type strain sequencing project: providing services to taxonomists for standard genome sequencing and annotation.</title>
        <authorList>
            <consortium name="The Broad Institute Genomics Platform"/>
            <consortium name="The Broad Institute Genome Sequencing Center for Infectious Disease"/>
            <person name="Wu L."/>
            <person name="Ma J."/>
        </authorList>
    </citation>
    <scope>NUCLEOTIDE SEQUENCE [LARGE SCALE GENOMIC DNA]</scope>
    <source>
        <strain evidence="7">CGMCC 1.16444</strain>
    </source>
</reference>
<proteinExistence type="inferred from homology"/>
<organism evidence="6 7">
    <name type="scientific">Flaviflagellibacter deserti</name>
    <dbReference type="NCBI Taxonomy" id="2267266"/>
    <lineage>
        <taxon>Bacteria</taxon>
        <taxon>Pseudomonadati</taxon>
        <taxon>Pseudomonadota</taxon>
        <taxon>Alphaproteobacteria</taxon>
        <taxon>Hyphomicrobiales</taxon>
        <taxon>Flaviflagellibacter</taxon>
    </lineage>
</organism>
<name>A0ABV9Z0B5_9HYPH</name>
<dbReference type="Gene3D" id="3.90.1720.10">
    <property type="entry name" value="endopeptidase domain like (from Nostoc punctiforme)"/>
    <property type="match status" value="1"/>
</dbReference>
<keyword evidence="7" id="KW-1185">Reference proteome</keyword>